<feature type="transmembrane region" description="Helical" evidence="9">
    <location>
        <begin position="71"/>
        <end position="95"/>
    </location>
</feature>
<feature type="transmembrane region" description="Helical" evidence="9">
    <location>
        <begin position="147"/>
        <end position="166"/>
    </location>
</feature>
<dbReference type="Pfam" id="PF00528">
    <property type="entry name" value="BPD_transp_1"/>
    <property type="match status" value="1"/>
</dbReference>
<evidence type="ECO:0000313" key="12">
    <source>
        <dbReference type="Proteomes" id="UP000321379"/>
    </source>
</evidence>
<dbReference type="PANTHER" id="PTHR30614:SF20">
    <property type="entry name" value="GLUTAMINE TRANSPORT SYSTEM PERMEASE PROTEIN GLNP"/>
    <property type="match status" value="1"/>
</dbReference>
<dbReference type="AlphaFoldDB" id="A0A5C8UN72"/>
<keyword evidence="12" id="KW-1185">Reference proteome</keyword>
<evidence type="ECO:0000256" key="2">
    <source>
        <dbReference type="ARBA" id="ARBA00010072"/>
    </source>
</evidence>
<dbReference type="InterPro" id="IPR000515">
    <property type="entry name" value="MetI-like"/>
</dbReference>
<dbReference type="PANTHER" id="PTHR30614">
    <property type="entry name" value="MEMBRANE COMPONENT OF AMINO ACID ABC TRANSPORTER"/>
    <property type="match status" value="1"/>
</dbReference>
<evidence type="ECO:0000256" key="4">
    <source>
        <dbReference type="ARBA" id="ARBA00022475"/>
    </source>
</evidence>
<comment type="caution">
    <text evidence="11">The sequence shown here is derived from an EMBL/GenBank/DDBJ whole genome shotgun (WGS) entry which is preliminary data.</text>
</comment>
<evidence type="ECO:0000256" key="6">
    <source>
        <dbReference type="ARBA" id="ARBA00022970"/>
    </source>
</evidence>
<evidence type="ECO:0000256" key="9">
    <source>
        <dbReference type="RuleBase" id="RU363032"/>
    </source>
</evidence>
<feature type="transmembrane region" description="Helical" evidence="9">
    <location>
        <begin position="254"/>
        <end position="274"/>
    </location>
</feature>
<name>A0A5C8UN72_9MICO</name>
<feature type="transmembrane region" description="Helical" evidence="9">
    <location>
        <begin position="230"/>
        <end position="248"/>
    </location>
</feature>
<evidence type="ECO:0000256" key="8">
    <source>
        <dbReference type="ARBA" id="ARBA00023136"/>
    </source>
</evidence>
<gene>
    <name evidence="11" type="ORF">FVP33_11680</name>
</gene>
<dbReference type="Gene3D" id="1.10.3720.10">
    <property type="entry name" value="MetI-like"/>
    <property type="match status" value="1"/>
</dbReference>
<dbReference type="GO" id="GO:0022857">
    <property type="term" value="F:transmembrane transporter activity"/>
    <property type="evidence" value="ECO:0007669"/>
    <property type="project" value="InterPro"/>
</dbReference>
<evidence type="ECO:0000256" key="7">
    <source>
        <dbReference type="ARBA" id="ARBA00022989"/>
    </source>
</evidence>
<dbReference type="EMBL" id="VRMG01000008">
    <property type="protein sequence ID" value="TXN29798.1"/>
    <property type="molecule type" value="Genomic_DNA"/>
</dbReference>
<keyword evidence="5 9" id="KW-0812">Transmembrane</keyword>
<dbReference type="Proteomes" id="UP000321379">
    <property type="component" value="Unassembled WGS sequence"/>
</dbReference>
<evidence type="ECO:0000256" key="1">
    <source>
        <dbReference type="ARBA" id="ARBA00004651"/>
    </source>
</evidence>
<keyword evidence="7 9" id="KW-1133">Transmembrane helix</keyword>
<accession>A0A5C8UN72</accession>
<keyword evidence="8 9" id="KW-0472">Membrane</keyword>
<proteinExistence type="inferred from homology"/>
<feature type="domain" description="ABC transmembrane type-1" evidence="10">
    <location>
        <begin position="69"/>
        <end position="275"/>
    </location>
</feature>
<dbReference type="NCBIfam" id="TIGR01726">
    <property type="entry name" value="HEQRo_perm_3TM"/>
    <property type="match status" value="1"/>
</dbReference>
<protein>
    <submittedName>
        <fullName evidence="11">Amino acid ABC transporter permease</fullName>
    </submittedName>
</protein>
<reference evidence="11 12" key="1">
    <citation type="submission" date="2019-08" db="EMBL/GenBank/DDBJ databases">
        <title>Bacterial whole genome sequence for Glaciihabitans sp. CHu50b-6-2.</title>
        <authorList>
            <person name="Jin L."/>
        </authorList>
    </citation>
    <scope>NUCLEOTIDE SEQUENCE [LARGE SCALE GENOMIC DNA]</scope>
    <source>
        <strain evidence="11 12">CHu50b-6-2</strain>
    </source>
</reference>
<keyword evidence="3 9" id="KW-0813">Transport</keyword>
<dbReference type="PROSITE" id="PS50928">
    <property type="entry name" value="ABC_TM1"/>
    <property type="match status" value="1"/>
</dbReference>
<comment type="similarity">
    <text evidence="2">Belongs to the binding-protein-dependent transport system permease family. HisMQ subfamily.</text>
</comment>
<comment type="subcellular location">
    <subcellularLocation>
        <location evidence="1 9">Cell membrane</location>
        <topology evidence="1 9">Multi-pass membrane protein</topology>
    </subcellularLocation>
</comment>
<evidence type="ECO:0000259" key="10">
    <source>
        <dbReference type="PROSITE" id="PS50928"/>
    </source>
</evidence>
<evidence type="ECO:0000256" key="5">
    <source>
        <dbReference type="ARBA" id="ARBA00022692"/>
    </source>
</evidence>
<sequence>MPSSTKERPVSTLFSHGSTKSFVPRQQYVFYVLVTIVAILLILSLVTNANYQWATVAQYLLAPSILQGLLVTLWITLVCMVIAVVLGLILAFMGLAQSAYVRGAAEVYIVFFRGTPLLVQLIFWYNISALYPNFGIGIPFGPQFLDIDLNQVITPIGAAIMGLALNEAAYMAEIFRGGLNGLPKGQIEAADALGLSGWTKVRRVVLPQLLPVVVPPTWNQMIGMLKNTSLISVIGASELLYSAQAIYARTYQTIPLLIVVSLWYLAISIILTIVQRRIEKAVKR</sequence>
<dbReference type="CDD" id="cd06261">
    <property type="entry name" value="TM_PBP2"/>
    <property type="match status" value="1"/>
</dbReference>
<dbReference type="InterPro" id="IPR010065">
    <property type="entry name" value="AA_ABC_transptr_permease_3TM"/>
</dbReference>
<organism evidence="11 12">
    <name type="scientific">Lacisediminihabitans profunda</name>
    <dbReference type="NCBI Taxonomy" id="2594790"/>
    <lineage>
        <taxon>Bacteria</taxon>
        <taxon>Bacillati</taxon>
        <taxon>Actinomycetota</taxon>
        <taxon>Actinomycetes</taxon>
        <taxon>Micrococcales</taxon>
        <taxon>Microbacteriaceae</taxon>
        <taxon>Lacisediminihabitans</taxon>
    </lineage>
</organism>
<feature type="transmembrane region" description="Helical" evidence="9">
    <location>
        <begin position="107"/>
        <end position="127"/>
    </location>
</feature>
<evidence type="ECO:0000256" key="3">
    <source>
        <dbReference type="ARBA" id="ARBA00022448"/>
    </source>
</evidence>
<evidence type="ECO:0000313" key="11">
    <source>
        <dbReference type="EMBL" id="TXN29798.1"/>
    </source>
</evidence>
<feature type="transmembrane region" description="Helical" evidence="9">
    <location>
        <begin position="28"/>
        <end position="51"/>
    </location>
</feature>
<keyword evidence="4" id="KW-1003">Cell membrane</keyword>
<keyword evidence="6" id="KW-0029">Amino-acid transport</keyword>
<dbReference type="InterPro" id="IPR035906">
    <property type="entry name" value="MetI-like_sf"/>
</dbReference>
<dbReference type="SUPFAM" id="SSF161098">
    <property type="entry name" value="MetI-like"/>
    <property type="match status" value="1"/>
</dbReference>
<dbReference type="GO" id="GO:0043190">
    <property type="term" value="C:ATP-binding cassette (ABC) transporter complex"/>
    <property type="evidence" value="ECO:0007669"/>
    <property type="project" value="InterPro"/>
</dbReference>
<dbReference type="GO" id="GO:0006865">
    <property type="term" value="P:amino acid transport"/>
    <property type="evidence" value="ECO:0007669"/>
    <property type="project" value="UniProtKB-KW"/>
</dbReference>
<dbReference type="InterPro" id="IPR043429">
    <property type="entry name" value="ArtM/GltK/GlnP/TcyL/YhdX-like"/>
</dbReference>